<dbReference type="AlphaFoldDB" id="A0A9P3BF22"/>
<organism evidence="2 3">
    <name type="scientific">Aspergillus pseudoviridinutans</name>
    <dbReference type="NCBI Taxonomy" id="1517512"/>
    <lineage>
        <taxon>Eukaryota</taxon>
        <taxon>Fungi</taxon>
        <taxon>Dikarya</taxon>
        <taxon>Ascomycota</taxon>
        <taxon>Pezizomycotina</taxon>
        <taxon>Eurotiomycetes</taxon>
        <taxon>Eurotiomycetidae</taxon>
        <taxon>Eurotiales</taxon>
        <taxon>Aspergillaceae</taxon>
        <taxon>Aspergillus</taxon>
        <taxon>Aspergillus subgen. Fumigati</taxon>
    </lineage>
</organism>
<dbReference type="Proteomes" id="UP001043456">
    <property type="component" value="Unassembled WGS sequence"/>
</dbReference>
<dbReference type="GeneID" id="67007666"/>
<protein>
    <submittedName>
        <fullName evidence="2">Uncharacterized protein</fullName>
    </submittedName>
</protein>
<feature type="region of interest" description="Disordered" evidence="1">
    <location>
        <begin position="69"/>
        <end position="92"/>
    </location>
</feature>
<accession>A0A9P3BF22</accession>
<name>A0A9P3BF22_9EURO</name>
<dbReference type="EMBL" id="BHVY01000006">
    <property type="protein sequence ID" value="GIJ90106.1"/>
    <property type="molecule type" value="Genomic_DNA"/>
</dbReference>
<evidence type="ECO:0000313" key="3">
    <source>
        <dbReference type="Proteomes" id="UP001043456"/>
    </source>
</evidence>
<sequence length="103" mass="12036">MPAISDFPRLPLCEACSCLLTDYKNERARFAMWYEQDGYGYTRLRRDLERAAVLGCVFCKSVAAHDRKYQQDQNDDGNAENPSFDPRPSWYPPLDEVLKLRIR</sequence>
<dbReference type="RefSeq" id="XP_043160852.1">
    <property type="nucleotide sequence ID" value="XM_043304917.1"/>
</dbReference>
<evidence type="ECO:0000313" key="2">
    <source>
        <dbReference type="EMBL" id="GIJ90106.1"/>
    </source>
</evidence>
<evidence type="ECO:0000256" key="1">
    <source>
        <dbReference type="SAM" id="MobiDB-lite"/>
    </source>
</evidence>
<keyword evidence="3" id="KW-1185">Reference proteome</keyword>
<proteinExistence type="predicted"/>
<comment type="caution">
    <text evidence="2">The sequence shown here is derived from an EMBL/GenBank/DDBJ whole genome shotgun (WGS) entry which is preliminary data.</text>
</comment>
<reference evidence="2 3" key="1">
    <citation type="submission" date="2018-10" db="EMBL/GenBank/DDBJ databases">
        <title>Pan-genome distribution and transcriptional activeness of fungal secondary metabolism genes in Aspergillus section Fumigati.</title>
        <authorList>
            <person name="Takahashi H."/>
            <person name="Umemura M."/>
            <person name="Ninomiya A."/>
            <person name="Kusuya Y."/>
            <person name="Urayama S."/>
            <person name="Shimizu M."/>
            <person name="Watanabe A."/>
            <person name="Kamei K."/>
            <person name="Yaguchi T."/>
            <person name="Hagiwara D."/>
        </authorList>
    </citation>
    <scope>NUCLEOTIDE SEQUENCE [LARGE SCALE GENOMIC DNA]</scope>
    <source>
        <strain evidence="2 3">IFM 55266</strain>
    </source>
</reference>
<gene>
    <name evidence="2" type="ORF">Asppvi_009056</name>
</gene>